<dbReference type="FunFam" id="3.30.70.270:FF:000020">
    <property type="entry name" value="Transposon Tf2-6 polyprotein-like Protein"/>
    <property type="match status" value="1"/>
</dbReference>
<evidence type="ECO:0000256" key="5">
    <source>
        <dbReference type="ARBA" id="ARBA00022801"/>
    </source>
</evidence>
<dbReference type="GO" id="GO:0003964">
    <property type="term" value="F:RNA-directed DNA polymerase activity"/>
    <property type="evidence" value="ECO:0007669"/>
    <property type="project" value="UniProtKB-KW"/>
</dbReference>
<keyword evidence="5" id="KW-0378">Hydrolase</keyword>
<keyword evidence="1" id="KW-0808">Transferase</keyword>
<dbReference type="EMBL" id="QGNW01000877">
    <property type="protein sequence ID" value="RVW59794.1"/>
    <property type="molecule type" value="Genomic_DNA"/>
</dbReference>
<comment type="caution">
    <text evidence="9">The sequence shown here is derived from an EMBL/GenBank/DDBJ whole genome shotgun (WGS) entry which is preliminary data.</text>
</comment>
<evidence type="ECO:0000256" key="1">
    <source>
        <dbReference type="ARBA" id="ARBA00022679"/>
    </source>
</evidence>
<dbReference type="InterPro" id="IPR050951">
    <property type="entry name" value="Retrovirus_Pol_polyprotein"/>
</dbReference>
<name>A0A438FIH3_VITVI</name>
<evidence type="ECO:0000256" key="7">
    <source>
        <dbReference type="SAM" id="MobiDB-lite"/>
    </source>
</evidence>
<gene>
    <name evidence="9" type="primary">pol_1556</name>
    <name evidence="9" type="ORF">CK203_100614</name>
</gene>
<dbReference type="Gene3D" id="3.10.10.10">
    <property type="entry name" value="HIV Type 1 Reverse Transcriptase, subunit A, domain 1"/>
    <property type="match status" value="2"/>
</dbReference>
<accession>A0A438FIH3</accession>
<dbReference type="GO" id="GO:0004519">
    <property type="term" value="F:endonuclease activity"/>
    <property type="evidence" value="ECO:0007669"/>
    <property type="project" value="UniProtKB-KW"/>
</dbReference>
<dbReference type="Proteomes" id="UP000288805">
    <property type="component" value="Unassembled WGS sequence"/>
</dbReference>
<dbReference type="GO" id="GO:0016787">
    <property type="term" value="F:hydrolase activity"/>
    <property type="evidence" value="ECO:0007669"/>
    <property type="project" value="UniProtKB-KW"/>
</dbReference>
<evidence type="ECO:0000256" key="4">
    <source>
        <dbReference type="ARBA" id="ARBA00022759"/>
    </source>
</evidence>
<dbReference type="CDD" id="cd09274">
    <property type="entry name" value="RNase_HI_RT_Ty3"/>
    <property type="match status" value="1"/>
</dbReference>
<proteinExistence type="predicted"/>
<dbReference type="InterPro" id="IPR041373">
    <property type="entry name" value="RT_RNaseH"/>
</dbReference>
<dbReference type="AlphaFoldDB" id="A0A438FIH3"/>
<keyword evidence="3" id="KW-0540">Nuclease</keyword>
<dbReference type="SUPFAM" id="SSF56672">
    <property type="entry name" value="DNA/RNA polymerases"/>
    <property type="match status" value="1"/>
</dbReference>
<dbReference type="InterPro" id="IPR043128">
    <property type="entry name" value="Rev_trsase/Diguanyl_cyclase"/>
</dbReference>
<evidence type="ECO:0000256" key="6">
    <source>
        <dbReference type="ARBA" id="ARBA00022918"/>
    </source>
</evidence>
<feature type="region of interest" description="Disordered" evidence="7">
    <location>
        <begin position="1"/>
        <end position="30"/>
    </location>
</feature>
<dbReference type="FunFam" id="3.10.20.370:FF:000001">
    <property type="entry name" value="Retrovirus-related Pol polyprotein from transposon 17.6-like protein"/>
    <property type="match status" value="1"/>
</dbReference>
<dbReference type="Gene3D" id="3.30.70.270">
    <property type="match status" value="2"/>
</dbReference>
<organism evidence="9 10">
    <name type="scientific">Vitis vinifera</name>
    <name type="common">Grape</name>
    <dbReference type="NCBI Taxonomy" id="29760"/>
    <lineage>
        <taxon>Eukaryota</taxon>
        <taxon>Viridiplantae</taxon>
        <taxon>Streptophyta</taxon>
        <taxon>Embryophyta</taxon>
        <taxon>Tracheophyta</taxon>
        <taxon>Spermatophyta</taxon>
        <taxon>Magnoliopsida</taxon>
        <taxon>eudicotyledons</taxon>
        <taxon>Gunneridae</taxon>
        <taxon>Pentapetalae</taxon>
        <taxon>rosids</taxon>
        <taxon>Vitales</taxon>
        <taxon>Vitaceae</taxon>
        <taxon>Viteae</taxon>
        <taxon>Vitis</taxon>
    </lineage>
</organism>
<evidence type="ECO:0000259" key="8">
    <source>
        <dbReference type="Pfam" id="PF17917"/>
    </source>
</evidence>
<evidence type="ECO:0000256" key="2">
    <source>
        <dbReference type="ARBA" id="ARBA00022695"/>
    </source>
</evidence>
<keyword evidence="2" id="KW-0548">Nucleotidyltransferase</keyword>
<evidence type="ECO:0000313" key="9">
    <source>
        <dbReference type="EMBL" id="RVW59794.1"/>
    </source>
</evidence>
<dbReference type="Pfam" id="PF17917">
    <property type="entry name" value="RT_RNaseH"/>
    <property type="match status" value="1"/>
</dbReference>
<reference evidence="9 10" key="1">
    <citation type="journal article" date="2018" name="PLoS Genet.">
        <title>Population sequencing reveals clonal diversity and ancestral inbreeding in the grapevine cultivar Chardonnay.</title>
        <authorList>
            <person name="Roach M.J."/>
            <person name="Johnson D.L."/>
            <person name="Bohlmann J."/>
            <person name="van Vuuren H.J."/>
            <person name="Jones S.J."/>
            <person name="Pretorius I.S."/>
            <person name="Schmidt S.A."/>
            <person name="Borneman A.R."/>
        </authorList>
    </citation>
    <scope>NUCLEOTIDE SEQUENCE [LARGE SCALE GENOMIC DNA]</scope>
    <source>
        <strain evidence="10">cv. Chardonnay</strain>
        <tissue evidence="9">Leaf</tissue>
    </source>
</reference>
<evidence type="ECO:0000313" key="10">
    <source>
        <dbReference type="Proteomes" id="UP000288805"/>
    </source>
</evidence>
<dbReference type="Gene3D" id="3.10.20.370">
    <property type="match status" value="1"/>
</dbReference>
<dbReference type="InterPro" id="IPR043502">
    <property type="entry name" value="DNA/RNA_pol_sf"/>
</dbReference>
<evidence type="ECO:0000256" key="3">
    <source>
        <dbReference type="ARBA" id="ARBA00022722"/>
    </source>
</evidence>
<keyword evidence="4" id="KW-0255">Endonuclease</keyword>
<dbReference type="PANTHER" id="PTHR37984">
    <property type="entry name" value="PROTEIN CBG26694"/>
    <property type="match status" value="1"/>
</dbReference>
<protein>
    <submittedName>
        <fullName evidence="9">Retrovirus-related Pol polyprotein from transposon 17.6</fullName>
    </submittedName>
</protein>
<dbReference type="PANTHER" id="PTHR37984:SF5">
    <property type="entry name" value="PROTEIN NYNRIN-LIKE"/>
    <property type="match status" value="1"/>
</dbReference>
<keyword evidence="6" id="KW-0695">RNA-directed DNA polymerase</keyword>
<feature type="domain" description="Reverse transcriptase RNase H-like" evidence="8">
    <location>
        <begin position="250"/>
        <end position="345"/>
    </location>
</feature>
<sequence>MNPRIQGRQPQEEGNFRQGKPRGKPEQAQQGRFYAIGSQNAESNALVEGTDPISIAPYRMAPIELKELNIQLQELQTKGFIRPSTSPWGALVLFVKKKDGSLRYSKTAFRTRHGHYEFVVMPFGLTNAPAAFMDMMNRIYRPYLDHFVVEIQFLGQMVSQEGISVDPTKVEAVTKWERPKNVFEVRSFLGLAGYYRRFVENFSRIACPMTRLTRKGVNFDWNDRCEESFQELKRRLTTAPVLITPISGERYIVYCDASRNGLGCVLMQRGRVVAYVSRQLKNHKQNYPTHDLELVAIVFALKLWRHYLYGENFEVFSDHKSLKYIFSQKDLNARQRRWMETLEDFHFTLQYHPGKANVVVDALSRKAQCVLSGLVVYE</sequence>